<sequence>MSESGSGDLDEISRNVLAARTAGAQRAAKSRASRFEEMERAVSFRDLPELSRLEPLMLSGRYMGAADQDALARLVAEVRLDHSLPVELTKCIDFGDASKKEG</sequence>
<organism evidence="1 3">
    <name type="scientific">Prorocentrum cordatum</name>
    <dbReference type="NCBI Taxonomy" id="2364126"/>
    <lineage>
        <taxon>Eukaryota</taxon>
        <taxon>Sar</taxon>
        <taxon>Alveolata</taxon>
        <taxon>Dinophyceae</taxon>
        <taxon>Prorocentrales</taxon>
        <taxon>Prorocentraceae</taxon>
        <taxon>Prorocentrum</taxon>
    </lineage>
</organism>
<dbReference type="Proteomes" id="UP001189429">
    <property type="component" value="Unassembled WGS sequence"/>
</dbReference>
<name>A0ABN9SKA2_9DINO</name>
<comment type="caution">
    <text evidence="1">The sequence shown here is derived from an EMBL/GenBank/DDBJ whole genome shotgun (WGS) entry which is preliminary data.</text>
</comment>
<keyword evidence="3" id="KW-1185">Reference proteome</keyword>
<dbReference type="EMBL" id="CAUYUJ010011581">
    <property type="protein sequence ID" value="CAK0832191.1"/>
    <property type="molecule type" value="Genomic_DNA"/>
</dbReference>
<protein>
    <submittedName>
        <fullName evidence="1">Uncharacterized protein</fullName>
    </submittedName>
</protein>
<dbReference type="EMBL" id="CAUYUJ010011581">
    <property type="protein sequence ID" value="CAK0832193.1"/>
    <property type="molecule type" value="Genomic_DNA"/>
</dbReference>
<accession>A0ABN9SKA2</accession>
<evidence type="ECO:0000313" key="2">
    <source>
        <dbReference type="EMBL" id="CAK0832193.1"/>
    </source>
</evidence>
<proteinExistence type="predicted"/>
<gene>
    <name evidence="1" type="ORF">PCOR1329_LOCUS30276</name>
    <name evidence="2" type="ORF">PCOR1329_LOCUS30278</name>
</gene>
<evidence type="ECO:0000313" key="1">
    <source>
        <dbReference type="EMBL" id="CAK0832191.1"/>
    </source>
</evidence>
<reference evidence="1" key="1">
    <citation type="submission" date="2023-10" db="EMBL/GenBank/DDBJ databases">
        <authorList>
            <person name="Chen Y."/>
            <person name="Shah S."/>
            <person name="Dougan E. K."/>
            <person name="Thang M."/>
            <person name="Chan C."/>
        </authorList>
    </citation>
    <scope>NUCLEOTIDE SEQUENCE [LARGE SCALE GENOMIC DNA]</scope>
</reference>
<evidence type="ECO:0000313" key="3">
    <source>
        <dbReference type="Proteomes" id="UP001189429"/>
    </source>
</evidence>